<keyword evidence="8" id="KW-0472">Membrane</keyword>
<keyword evidence="6" id="KW-0812">Transmembrane</keyword>
<keyword evidence="4" id="KW-1003">Cell membrane</keyword>
<keyword evidence="7" id="KW-1133">Transmembrane helix</keyword>
<evidence type="ECO:0000256" key="2">
    <source>
        <dbReference type="ARBA" id="ARBA00004162"/>
    </source>
</evidence>
<dbReference type="Proteomes" id="UP000335636">
    <property type="component" value="Unassembled WGS sequence"/>
</dbReference>
<accession>A0A5E4DGY5</accession>
<evidence type="ECO:0000256" key="3">
    <source>
        <dbReference type="ARBA" id="ARBA00004309"/>
    </source>
</evidence>
<evidence type="ECO:0000256" key="10">
    <source>
        <dbReference type="ARBA" id="ARBA00023273"/>
    </source>
</evidence>
<proteinExistence type="predicted"/>
<dbReference type="GO" id="GO:0060170">
    <property type="term" value="C:ciliary membrane"/>
    <property type="evidence" value="ECO:0007669"/>
    <property type="project" value="UniProtKB-SubCell"/>
</dbReference>
<dbReference type="GO" id="GO:0007224">
    <property type="term" value="P:smoothened signaling pathway"/>
    <property type="evidence" value="ECO:0007669"/>
    <property type="project" value="InterPro"/>
</dbReference>
<keyword evidence="10" id="KW-0966">Cell projection</keyword>
<evidence type="ECO:0000256" key="7">
    <source>
        <dbReference type="ARBA" id="ARBA00022989"/>
    </source>
</evidence>
<comment type="subcellular location">
    <subcellularLocation>
        <location evidence="2">Cell membrane</location>
        <topology evidence="2">Single-pass membrane protein</topology>
    </subcellularLocation>
    <subcellularLocation>
        <location evidence="3">Cell projection</location>
        <location evidence="3">Cilium membrane</location>
    </subcellularLocation>
    <subcellularLocation>
        <location evidence="1">Cytoplasm</location>
        <location evidence="1">Cytoskeleton</location>
        <location evidence="1">Cilium basal body</location>
    </subcellularLocation>
</comment>
<gene>
    <name evidence="11" type="ORF">MONAX_5E036087</name>
</gene>
<dbReference type="GO" id="GO:0098797">
    <property type="term" value="C:plasma membrane protein complex"/>
    <property type="evidence" value="ECO:0007669"/>
    <property type="project" value="TreeGrafter"/>
</dbReference>
<keyword evidence="12" id="KW-1185">Reference proteome</keyword>
<dbReference type="AlphaFoldDB" id="A0A5E4DGY5"/>
<dbReference type="InterPro" id="IPR026501">
    <property type="entry name" value="Limbin/EVC"/>
</dbReference>
<name>A0A5E4DGY5_MARMO</name>
<protein>
    <submittedName>
        <fullName evidence="11">Uncharacterized protein</fullName>
    </submittedName>
</protein>
<evidence type="ECO:0000313" key="12">
    <source>
        <dbReference type="Proteomes" id="UP000335636"/>
    </source>
</evidence>
<evidence type="ECO:0000256" key="9">
    <source>
        <dbReference type="ARBA" id="ARBA00023212"/>
    </source>
</evidence>
<evidence type="ECO:0000256" key="1">
    <source>
        <dbReference type="ARBA" id="ARBA00004120"/>
    </source>
</evidence>
<dbReference type="PANTHER" id="PTHR16795:SF14">
    <property type="entry name" value="LIMBIN"/>
    <property type="match status" value="1"/>
</dbReference>
<organism evidence="11 12">
    <name type="scientific">Marmota monax</name>
    <name type="common">Woodchuck</name>
    <dbReference type="NCBI Taxonomy" id="9995"/>
    <lineage>
        <taxon>Eukaryota</taxon>
        <taxon>Metazoa</taxon>
        <taxon>Chordata</taxon>
        <taxon>Craniata</taxon>
        <taxon>Vertebrata</taxon>
        <taxon>Euteleostomi</taxon>
        <taxon>Mammalia</taxon>
        <taxon>Eutheria</taxon>
        <taxon>Euarchontoglires</taxon>
        <taxon>Glires</taxon>
        <taxon>Rodentia</taxon>
        <taxon>Sciuromorpha</taxon>
        <taxon>Sciuridae</taxon>
        <taxon>Xerinae</taxon>
        <taxon>Marmotini</taxon>
        <taxon>Marmota</taxon>
    </lineage>
</organism>
<evidence type="ECO:0000313" key="11">
    <source>
        <dbReference type="EMBL" id="VTJ92210.1"/>
    </source>
</evidence>
<dbReference type="EMBL" id="CABDUW010014985">
    <property type="protein sequence ID" value="VTJ92210.1"/>
    <property type="molecule type" value="Genomic_DNA"/>
</dbReference>
<evidence type="ECO:0000256" key="6">
    <source>
        <dbReference type="ARBA" id="ARBA00022692"/>
    </source>
</evidence>
<keyword evidence="5" id="KW-0963">Cytoplasm</keyword>
<comment type="caution">
    <text evidence="11">The sequence shown here is derived from an EMBL/GenBank/DDBJ whole genome shotgun (WGS) entry which is preliminary data.</text>
</comment>
<sequence>MSTAPHPASLSECPPHTVRSVSEFNCCVYCLSLLSCYAWLSFIEVPLGMKPNRNTDVPSPVLTSAASPGLWTHSLFAFAPSWPKRNLFKRESAVTPHLYGDISRQVQGTSENGVIFQKCAL</sequence>
<evidence type="ECO:0000256" key="5">
    <source>
        <dbReference type="ARBA" id="ARBA00022490"/>
    </source>
</evidence>
<dbReference type="PANTHER" id="PTHR16795">
    <property type="entry name" value="LIMBIN/ELLIS-VAN CREVELD PROTEIN"/>
    <property type="match status" value="1"/>
</dbReference>
<keyword evidence="9" id="KW-0206">Cytoskeleton</keyword>
<evidence type="ECO:0000256" key="4">
    <source>
        <dbReference type="ARBA" id="ARBA00022475"/>
    </source>
</evidence>
<evidence type="ECO:0000256" key="8">
    <source>
        <dbReference type="ARBA" id="ARBA00023136"/>
    </source>
</evidence>
<feature type="non-terminal residue" evidence="11">
    <location>
        <position position="121"/>
    </location>
</feature>
<reference evidence="11" key="1">
    <citation type="submission" date="2019-04" db="EMBL/GenBank/DDBJ databases">
        <authorList>
            <person name="Alioto T."/>
            <person name="Alioto T."/>
        </authorList>
    </citation>
    <scope>NUCLEOTIDE SEQUENCE [LARGE SCALE GENOMIC DNA]</scope>
</reference>